<organism evidence="2 3">
    <name type="scientific">Thelephora terrestris</name>
    <dbReference type="NCBI Taxonomy" id="56493"/>
    <lineage>
        <taxon>Eukaryota</taxon>
        <taxon>Fungi</taxon>
        <taxon>Dikarya</taxon>
        <taxon>Basidiomycota</taxon>
        <taxon>Agaricomycotina</taxon>
        <taxon>Agaricomycetes</taxon>
        <taxon>Thelephorales</taxon>
        <taxon>Thelephoraceae</taxon>
        <taxon>Thelephora</taxon>
    </lineage>
</organism>
<keyword evidence="3" id="KW-1185">Reference proteome</keyword>
<dbReference type="EMBL" id="WIUZ02000019">
    <property type="protein sequence ID" value="KAF9779480.1"/>
    <property type="molecule type" value="Genomic_DNA"/>
</dbReference>
<protein>
    <submittedName>
        <fullName evidence="2">Uncharacterized protein</fullName>
    </submittedName>
</protein>
<name>A0A9P6H7T7_9AGAM</name>
<feature type="compositionally biased region" description="Low complexity" evidence="1">
    <location>
        <begin position="21"/>
        <end position="31"/>
    </location>
</feature>
<sequence length="232" mass="25472">MTALPSFVELMATLGLDNKKSSPSSTKEFSSPAIVVSSENEPTQEHISSRIRVARYSPYGAPISHSHRRSASTLSNDGTDSELPIRTTPTSPRHKPCALNLGPESRHRHVNDPESSANMPISTFVRRKTPTSSPVSPTFAHRTRRRSQSPTINPVSLPTLPPVFGSLIQHRSDGSPVSSPSESDDETAHIHRRNERLTPEYCFPEDRHTAISSLSRNHLVQDATSRCVSPLA</sequence>
<dbReference type="AlphaFoldDB" id="A0A9P6H7T7"/>
<reference evidence="2" key="2">
    <citation type="submission" date="2020-11" db="EMBL/GenBank/DDBJ databases">
        <authorList>
            <consortium name="DOE Joint Genome Institute"/>
            <person name="Kuo A."/>
            <person name="Miyauchi S."/>
            <person name="Kiss E."/>
            <person name="Drula E."/>
            <person name="Kohler A."/>
            <person name="Sanchez-Garcia M."/>
            <person name="Andreopoulos B."/>
            <person name="Barry K.W."/>
            <person name="Bonito G."/>
            <person name="Buee M."/>
            <person name="Carver A."/>
            <person name="Chen C."/>
            <person name="Cichocki N."/>
            <person name="Clum A."/>
            <person name="Culley D."/>
            <person name="Crous P.W."/>
            <person name="Fauchery L."/>
            <person name="Girlanda M."/>
            <person name="Hayes R."/>
            <person name="Keri Z."/>
            <person name="Labutti K."/>
            <person name="Lipzen A."/>
            <person name="Lombard V."/>
            <person name="Magnuson J."/>
            <person name="Maillard F."/>
            <person name="Morin E."/>
            <person name="Murat C."/>
            <person name="Nolan M."/>
            <person name="Ohm R."/>
            <person name="Pangilinan J."/>
            <person name="Pereira M."/>
            <person name="Perotto S."/>
            <person name="Peter M."/>
            <person name="Riley R."/>
            <person name="Sitrit Y."/>
            <person name="Stielow B."/>
            <person name="Szollosi G."/>
            <person name="Zifcakova L."/>
            <person name="Stursova M."/>
            <person name="Spatafora J.W."/>
            <person name="Tedersoo L."/>
            <person name="Vaario L.-M."/>
            <person name="Yamada A."/>
            <person name="Yan M."/>
            <person name="Wang P."/>
            <person name="Xu J."/>
            <person name="Bruns T."/>
            <person name="Baldrian P."/>
            <person name="Vilgalys R."/>
            <person name="Henrissat B."/>
            <person name="Grigoriev I.V."/>
            <person name="Hibbett D."/>
            <person name="Nagy L.G."/>
            <person name="Martin F.M."/>
        </authorList>
    </citation>
    <scope>NUCLEOTIDE SEQUENCE</scope>
    <source>
        <strain evidence="2">UH-Tt-Lm1</strain>
    </source>
</reference>
<dbReference type="Proteomes" id="UP000736335">
    <property type="component" value="Unassembled WGS sequence"/>
</dbReference>
<feature type="region of interest" description="Disordered" evidence="1">
    <location>
        <begin position="15"/>
        <end position="197"/>
    </location>
</feature>
<evidence type="ECO:0000313" key="3">
    <source>
        <dbReference type="Proteomes" id="UP000736335"/>
    </source>
</evidence>
<comment type="caution">
    <text evidence="2">The sequence shown here is derived from an EMBL/GenBank/DDBJ whole genome shotgun (WGS) entry which is preliminary data.</text>
</comment>
<evidence type="ECO:0000313" key="2">
    <source>
        <dbReference type="EMBL" id="KAF9779480.1"/>
    </source>
</evidence>
<gene>
    <name evidence="2" type="ORF">BJ322DRAFT_355094</name>
</gene>
<evidence type="ECO:0000256" key="1">
    <source>
        <dbReference type="SAM" id="MobiDB-lite"/>
    </source>
</evidence>
<proteinExistence type="predicted"/>
<reference evidence="2" key="1">
    <citation type="journal article" date="2020" name="Nat. Commun.">
        <title>Large-scale genome sequencing of mycorrhizal fungi provides insights into the early evolution of symbiotic traits.</title>
        <authorList>
            <person name="Miyauchi S."/>
            <person name="Kiss E."/>
            <person name="Kuo A."/>
            <person name="Drula E."/>
            <person name="Kohler A."/>
            <person name="Sanchez-Garcia M."/>
            <person name="Morin E."/>
            <person name="Andreopoulos B."/>
            <person name="Barry K.W."/>
            <person name="Bonito G."/>
            <person name="Buee M."/>
            <person name="Carver A."/>
            <person name="Chen C."/>
            <person name="Cichocki N."/>
            <person name="Clum A."/>
            <person name="Culley D."/>
            <person name="Crous P.W."/>
            <person name="Fauchery L."/>
            <person name="Girlanda M."/>
            <person name="Hayes R.D."/>
            <person name="Keri Z."/>
            <person name="LaButti K."/>
            <person name="Lipzen A."/>
            <person name="Lombard V."/>
            <person name="Magnuson J."/>
            <person name="Maillard F."/>
            <person name="Murat C."/>
            <person name="Nolan M."/>
            <person name="Ohm R.A."/>
            <person name="Pangilinan J."/>
            <person name="Pereira M.F."/>
            <person name="Perotto S."/>
            <person name="Peter M."/>
            <person name="Pfister S."/>
            <person name="Riley R."/>
            <person name="Sitrit Y."/>
            <person name="Stielow J.B."/>
            <person name="Szollosi G."/>
            <person name="Zifcakova L."/>
            <person name="Stursova M."/>
            <person name="Spatafora J.W."/>
            <person name="Tedersoo L."/>
            <person name="Vaario L.M."/>
            <person name="Yamada A."/>
            <person name="Yan M."/>
            <person name="Wang P."/>
            <person name="Xu J."/>
            <person name="Bruns T."/>
            <person name="Baldrian P."/>
            <person name="Vilgalys R."/>
            <person name="Dunand C."/>
            <person name="Henrissat B."/>
            <person name="Grigoriev I.V."/>
            <person name="Hibbett D."/>
            <person name="Nagy L.G."/>
            <person name="Martin F.M."/>
        </authorList>
    </citation>
    <scope>NUCLEOTIDE SEQUENCE</scope>
    <source>
        <strain evidence="2">UH-Tt-Lm1</strain>
    </source>
</reference>
<accession>A0A9P6H7T7</accession>
<dbReference type="OrthoDB" id="3219154at2759"/>